<evidence type="ECO:0000256" key="2">
    <source>
        <dbReference type="ARBA" id="ARBA00022741"/>
    </source>
</evidence>
<dbReference type="PANTHER" id="PTHR30455:SF2">
    <property type="entry name" value="TRANSCRIPTIONAL REPRESSOR NRDR"/>
    <property type="match status" value="1"/>
</dbReference>
<evidence type="ECO:0000256" key="7">
    <source>
        <dbReference type="HAMAP-Rule" id="MF_00440"/>
    </source>
</evidence>
<evidence type="ECO:0000256" key="3">
    <source>
        <dbReference type="ARBA" id="ARBA00022840"/>
    </source>
</evidence>
<accession>A0A399EH35</accession>
<dbReference type="InterPro" id="IPR005144">
    <property type="entry name" value="ATP-cone_dom"/>
</dbReference>
<keyword evidence="3 7" id="KW-0067">ATP-binding</keyword>
<comment type="caution">
    <text evidence="9">The sequence shown here is derived from an EMBL/GenBank/DDBJ whole genome shotgun (WGS) entry which is preliminary data.</text>
</comment>
<keyword evidence="7" id="KW-0479">Metal-binding</keyword>
<evidence type="ECO:0000256" key="6">
    <source>
        <dbReference type="ARBA" id="ARBA00023163"/>
    </source>
</evidence>
<dbReference type="GO" id="GO:0045892">
    <property type="term" value="P:negative regulation of DNA-templated transcription"/>
    <property type="evidence" value="ECO:0007669"/>
    <property type="project" value="UniProtKB-UniRule"/>
</dbReference>
<feature type="domain" description="ATP-cone" evidence="8">
    <location>
        <begin position="49"/>
        <end position="136"/>
    </location>
</feature>
<reference evidence="9 10" key="1">
    <citation type="submission" date="2018-08" db="EMBL/GenBank/DDBJ databases">
        <title>Meiothermus terrae DSM 26712 genome sequencing project.</title>
        <authorList>
            <person name="Da Costa M.S."/>
            <person name="Albuquerque L."/>
            <person name="Raposo P."/>
            <person name="Froufe H.J.C."/>
            <person name="Barroso C.S."/>
            <person name="Egas C."/>
        </authorList>
    </citation>
    <scope>NUCLEOTIDE SEQUENCE [LARGE SCALE GENOMIC DNA]</scope>
    <source>
        <strain evidence="9 10">DSM 26712</strain>
    </source>
</reference>
<comment type="cofactor">
    <cofactor evidence="7">
        <name>Zn(2+)</name>
        <dbReference type="ChEBI" id="CHEBI:29105"/>
    </cofactor>
    <text evidence="7">Binds 1 zinc ion.</text>
</comment>
<sequence>MNCPYCAHPDTRVLDSRPSDEGSVIRRRRECPGCKRRFTTYERANAEPLMVIKRSGRREPFDPNKLLRGLTLATQKRKLEPEVLYKFAFGFEDTVKEMEITSEEIGLRALAFLRELDPVAYIRFASVYREFASPEQFIEEIRRLEGGQELLQRRIEVDEPEEEMDLETAAKLGTV</sequence>
<dbReference type="Pfam" id="PF22811">
    <property type="entry name" value="Zn_ribbon_NrdR"/>
    <property type="match status" value="1"/>
</dbReference>
<dbReference type="PROSITE" id="PS51161">
    <property type="entry name" value="ATP_CONE"/>
    <property type="match status" value="1"/>
</dbReference>
<dbReference type="InterPro" id="IPR055173">
    <property type="entry name" value="NrdR-like_N"/>
</dbReference>
<dbReference type="InterPro" id="IPR003796">
    <property type="entry name" value="RNR_NrdR-like"/>
</dbReference>
<evidence type="ECO:0000313" key="10">
    <source>
        <dbReference type="Proteomes" id="UP000265715"/>
    </source>
</evidence>
<evidence type="ECO:0000256" key="1">
    <source>
        <dbReference type="ARBA" id="ARBA00022491"/>
    </source>
</evidence>
<evidence type="ECO:0000259" key="8">
    <source>
        <dbReference type="PROSITE" id="PS51161"/>
    </source>
</evidence>
<keyword evidence="4 7" id="KW-0805">Transcription regulation</keyword>
<dbReference type="Pfam" id="PF03477">
    <property type="entry name" value="ATP-cone"/>
    <property type="match status" value="1"/>
</dbReference>
<keyword evidence="5 7" id="KW-0238">DNA-binding</keyword>
<protein>
    <recommendedName>
        <fullName evidence="7">Transcriptional repressor NrdR</fullName>
    </recommendedName>
</protein>
<evidence type="ECO:0000313" key="9">
    <source>
        <dbReference type="EMBL" id="RIH81572.1"/>
    </source>
</evidence>
<dbReference type="NCBIfam" id="TIGR00244">
    <property type="entry name" value="transcriptional regulator NrdR"/>
    <property type="match status" value="1"/>
</dbReference>
<evidence type="ECO:0000256" key="5">
    <source>
        <dbReference type="ARBA" id="ARBA00023125"/>
    </source>
</evidence>
<dbReference type="OrthoDB" id="9807461at2"/>
<dbReference type="Proteomes" id="UP000265715">
    <property type="component" value="Unassembled WGS sequence"/>
</dbReference>
<dbReference type="PANTHER" id="PTHR30455">
    <property type="entry name" value="TRANSCRIPTIONAL REPRESSOR NRDR"/>
    <property type="match status" value="1"/>
</dbReference>
<dbReference type="GO" id="GO:0005524">
    <property type="term" value="F:ATP binding"/>
    <property type="evidence" value="ECO:0007669"/>
    <property type="project" value="UniProtKB-UniRule"/>
</dbReference>
<dbReference type="RefSeq" id="WP_027891992.1">
    <property type="nucleotide sequence ID" value="NZ_QXDL01000163.1"/>
</dbReference>
<keyword evidence="6 7" id="KW-0804">Transcription</keyword>
<keyword evidence="7" id="KW-0863">Zinc-finger</keyword>
<keyword evidence="2 7" id="KW-0547">Nucleotide-binding</keyword>
<evidence type="ECO:0000256" key="4">
    <source>
        <dbReference type="ARBA" id="ARBA00023015"/>
    </source>
</evidence>
<feature type="zinc finger region" evidence="7">
    <location>
        <begin position="3"/>
        <end position="34"/>
    </location>
</feature>
<dbReference type="GO" id="GO:0008270">
    <property type="term" value="F:zinc ion binding"/>
    <property type="evidence" value="ECO:0007669"/>
    <property type="project" value="UniProtKB-UniRule"/>
</dbReference>
<gene>
    <name evidence="7 9" type="primary">nrdR</name>
    <name evidence="9" type="ORF">Mterra_03077</name>
</gene>
<organism evidence="9 10">
    <name type="scientific">Calidithermus terrae</name>
    <dbReference type="NCBI Taxonomy" id="1408545"/>
    <lineage>
        <taxon>Bacteria</taxon>
        <taxon>Thermotogati</taxon>
        <taxon>Deinococcota</taxon>
        <taxon>Deinococci</taxon>
        <taxon>Thermales</taxon>
        <taxon>Thermaceae</taxon>
        <taxon>Calidithermus</taxon>
    </lineage>
</organism>
<comment type="similarity">
    <text evidence="7">Belongs to the NrdR family.</text>
</comment>
<keyword evidence="1 7" id="KW-0678">Repressor</keyword>
<keyword evidence="10" id="KW-1185">Reference proteome</keyword>
<dbReference type="HAMAP" id="MF_00440">
    <property type="entry name" value="NrdR"/>
    <property type="match status" value="1"/>
</dbReference>
<dbReference type="GO" id="GO:0003677">
    <property type="term" value="F:DNA binding"/>
    <property type="evidence" value="ECO:0007669"/>
    <property type="project" value="UniProtKB-KW"/>
</dbReference>
<name>A0A399EH35_9DEIN</name>
<dbReference type="EMBL" id="QXDL01000163">
    <property type="protein sequence ID" value="RIH81572.1"/>
    <property type="molecule type" value="Genomic_DNA"/>
</dbReference>
<proteinExistence type="inferred from homology"/>
<keyword evidence="7" id="KW-0862">Zinc</keyword>
<dbReference type="AlphaFoldDB" id="A0A399EH35"/>
<comment type="function">
    <text evidence="7">Negatively regulates transcription of bacterial ribonucleotide reductase nrd genes and operons by binding to NrdR-boxes.</text>
</comment>